<sequence length="283" mass="31784">MNPVQMGLSFDESVAETAFSASESWSSPEYTHDAYKMLLDTAFSRLDEVPAEVRPMFQQGIESCLQALLQEKRCGTDTVQAGSFSWRSALPVSMDQWADLSFLADAGGSVGCRFKQRRAPRSQTLGIHVPGVGSVVIQAWLKSAEQRCWSEFVPWESSFFRTSFRDVVHLHKLDSHRWDNAVCPGAFAEAGDKVPSVPTVKVNGRQFVIMGASYSREFRDSHGWTFVRHCDWPKQTYTYSELCSLWDAGILERGDCRGLLAKVKGELCVMAEMVMLYDDKVLP</sequence>
<reference evidence="1" key="1">
    <citation type="submission" date="2016-11" db="EMBL/GenBank/DDBJ databases">
        <title>The novel Pseudomonas putida plasmid p12969-2 harbors an In127-carrying multidrug-resistant region.</title>
        <authorList>
            <person name="Xu Y."/>
            <person name="Niu Y."/>
            <person name="Sun F."/>
            <person name="Yang Y."/>
            <person name="Luo W."/>
            <person name="Wang Z."/>
        </authorList>
    </citation>
    <scope>NUCLEOTIDE SEQUENCE</scope>
    <source>
        <strain evidence="1">12969</strain>
        <plasmid evidence="1">p12969-2</plasmid>
    </source>
</reference>
<keyword evidence="1" id="KW-0614">Plasmid</keyword>
<evidence type="ECO:0000313" key="3">
    <source>
        <dbReference type="Proteomes" id="UP000278162"/>
    </source>
</evidence>
<protein>
    <submittedName>
        <fullName evidence="1">Uncharacterized protein</fullName>
    </submittedName>
</protein>
<reference evidence="2 3" key="2">
    <citation type="submission" date="2018-10" db="EMBL/GenBank/DDBJ databases">
        <title>An outbreak of IMP-63 producing strain in France.</title>
        <authorList>
            <person name="Bour M."/>
            <person name="Liapis E."/>
            <person name="Plesiat P."/>
        </authorList>
    </citation>
    <scope>NUCLEOTIDE SEQUENCE [LARGE SCALE GENOMIC DNA]</scope>
    <source>
        <strain evidence="2 3">12917</strain>
    </source>
</reference>
<dbReference type="EMBL" id="KY270855">
    <property type="protein sequence ID" value="ARO46353.1"/>
    <property type="molecule type" value="Genomic_DNA"/>
</dbReference>
<evidence type="ECO:0000313" key="2">
    <source>
        <dbReference type="EMBL" id="RNF92916.1"/>
    </source>
</evidence>
<organism evidence="1">
    <name type="scientific">Pseudomonas putida</name>
    <name type="common">Arthrobacter siderocapsulatus</name>
    <dbReference type="NCBI Taxonomy" id="303"/>
    <lineage>
        <taxon>Bacteria</taxon>
        <taxon>Pseudomonadati</taxon>
        <taxon>Pseudomonadota</taxon>
        <taxon>Gammaproteobacteria</taxon>
        <taxon>Pseudomonadales</taxon>
        <taxon>Pseudomonadaceae</taxon>
        <taxon>Pseudomonas</taxon>
    </lineage>
</organism>
<proteinExistence type="predicted"/>
<gene>
    <name evidence="2" type="ORF">EFK07_05135</name>
</gene>
<accession>A0A1W6QYH5</accession>
<geneLocation type="plasmid" evidence="1">
    <name>p12969-2</name>
</geneLocation>
<name>A0A1W6QYH5_PSEPU</name>
<dbReference type="Proteomes" id="UP000278162">
    <property type="component" value="Unassembled WGS sequence"/>
</dbReference>
<dbReference type="AlphaFoldDB" id="A0A1W6QYH5"/>
<dbReference type="EMBL" id="RJAI01000007">
    <property type="protein sequence ID" value="RNF92916.1"/>
    <property type="molecule type" value="Genomic_DNA"/>
</dbReference>
<evidence type="ECO:0000313" key="1">
    <source>
        <dbReference type="EMBL" id="ARO46353.1"/>
    </source>
</evidence>
<dbReference type="RefSeq" id="WP_054913824.1">
    <property type="nucleotide sequence ID" value="NZ_KY270855.1"/>
</dbReference>